<evidence type="ECO:0000313" key="1">
    <source>
        <dbReference type="EMBL" id="MFC4068547.1"/>
    </source>
</evidence>
<name>A0ABV8IZY9_9ACTN</name>
<dbReference type="Proteomes" id="UP001595867">
    <property type="component" value="Unassembled WGS sequence"/>
</dbReference>
<keyword evidence="2" id="KW-1185">Reference proteome</keyword>
<sequence>MDREDFDRLCRRVYSEVRAGAPEYSDTFDLATAVLEVKPSDRDAAELAALSVDGVAANWPRMMELADAVLATACFELGLSEEPARMAGLDDAMRLVNRDLSATGLPGCRLRFMDFDPGLDENRFVETWDGEFGTGSGVPSRAGADPVSALVAVADDAQDAVAHTIWTAWPVCPAHRLGARARRYREAAVWWCSGDGGHVAAAVGHLPSLITAPGPERGR</sequence>
<accession>A0ABV8IZY9</accession>
<evidence type="ECO:0000313" key="2">
    <source>
        <dbReference type="Proteomes" id="UP001595867"/>
    </source>
</evidence>
<comment type="caution">
    <text evidence="1">The sequence shown here is derived from an EMBL/GenBank/DDBJ whole genome shotgun (WGS) entry which is preliminary data.</text>
</comment>
<dbReference type="EMBL" id="JBHSBL010000019">
    <property type="protein sequence ID" value="MFC4068547.1"/>
    <property type="molecule type" value="Genomic_DNA"/>
</dbReference>
<gene>
    <name evidence="1" type="ORF">ACFO0C_26770</name>
</gene>
<reference evidence="2" key="1">
    <citation type="journal article" date="2019" name="Int. J. Syst. Evol. Microbiol.">
        <title>The Global Catalogue of Microorganisms (GCM) 10K type strain sequencing project: providing services to taxonomists for standard genome sequencing and annotation.</title>
        <authorList>
            <consortium name="The Broad Institute Genomics Platform"/>
            <consortium name="The Broad Institute Genome Sequencing Center for Infectious Disease"/>
            <person name="Wu L."/>
            <person name="Ma J."/>
        </authorList>
    </citation>
    <scope>NUCLEOTIDE SEQUENCE [LARGE SCALE GENOMIC DNA]</scope>
    <source>
        <strain evidence="2">TBRC 5832</strain>
    </source>
</reference>
<organism evidence="1 2">
    <name type="scientific">Actinoplanes subglobosus</name>
    <dbReference type="NCBI Taxonomy" id="1547892"/>
    <lineage>
        <taxon>Bacteria</taxon>
        <taxon>Bacillati</taxon>
        <taxon>Actinomycetota</taxon>
        <taxon>Actinomycetes</taxon>
        <taxon>Micromonosporales</taxon>
        <taxon>Micromonosporaceae</taxon>
        <taxon>Actinoplanes</taxon>
    </lineage>
</organism>
<dbReference type="RefSeq" id="WP_378069442.1">
    <property type="nucleotide sequence ID" value="NZ_JBHSBL010000019.1"/>
</dbReference>
<protein>
    <submittedName>
        <fullName evidence="1">Uncharacterized protein</fullName>
    </submittedName>
</protein>
<proteinExistence type="predicted"/>